<dbReference type="InterPro" id="IPR002068">
    <property type="entry name" value="A-crystallin/Hsp20_dom"/>
</dbReference>
<reference evidence="5" key="1">
    <citation type="journal article" date="2013" name="Proc. Natl. Acad. Sci. U.S.A.">
        <title>Improving the coverage of the cyanobacterial phylum using diversity-driven genome sequencing.</title>
        <authorList>
            <person name="Shih P.M."/>
            <person name="Wu D."/>
            <person name="Latifi A."/>
            <person name="Axen S.D."/>
            <person name="Fewer D.P."/>
            <person name="Talla E."/>
            <person name="Calteau A."/>
            <person name="Cai F."/>
            <person name="Tandeau de Marsac N."/>
            <person name="Rippka R."/>
            <person name="Herdman M."/>
            <person name="Sivonen K."/>
            <person name="Coursin T."/>
            <person name="Laurent T."/>
            <person name="Goodwin L."/>
            <person name="Nolan M."/>
            <person name="Davenport K.W."/>
            <person name="Han C.S."/>
            <person name="Rubin E.M."/>
            <person name="Eisen J.A."/>
            <person name="Woyke T."/>
            <person name="Gugger M."/>
            <person name="Kerfeld C.A."/>
        </authorList>
    </citation>
    <scope>NUCLEOTIDE SEQUENCE [LARGE SCALE GENOMIC DNA]</scope>
    <source>
        <strain evidence="5">ATCC 29371 / PCC 7437</strain>
    </source>
</reference>
<accession>K9XZ31</accession>
<keyword evidence="5" id="KW-1185">Reference proteome</keyword>
<dbReference type="Pfam" id="PF00011">
    <property type="entry name" value="HSP20"/>
    <property type="match status" value="1"/>
</dbReference>
<organism evidence="4 5">
    <name type="scientific">Stanieria cyanosphaera (strain ATCC 29371 / PCC 7437)</name>
    <dbReference type="NCBI Taxonomy" id="111780"/>
    <lineage>
        <taxon>Bacteria</taxon>
        <taxon>Bacillati</taxon>
        <taxon>Cyanobacteriota</taxon>
        <taxon>Cyanophyceae</taxon>
        <taxon>Pleurocapsales</taxon>
        <taxon>Dermocarpellaceae</taxon>
        <taxon>Stanieria</taxon>
    </lineage>
</organism>
<dbReference type="AlphaFoldDB" id="K9XZ31"/>
<protein>
    <submittedName>
        <fullName evidence="4">Heat shock protein Hsp20</fullName>
    </submittedName>
</protein>
<evidence type="ECO:0000313" key="5">
    <source>
        <dbReference type="Proteomes" id="UP000010473"/>
    </source>
</evidence>
<dbReference type="STRING" id="111780.Sta7437_3807"/>
<dbReference type="InterPro" id="IPR008978">
    <property type="entry name" value="HSP20-like_chaperone"/>
</dbReference>
<dbReference type="OrthoDB" id="9811615at2"/>
<keyword evidence="4" id="KW-0346">Stress response</keyword>
<dbReference type="eggNOG" id="COG0071">
    <property type="taxonomic scope" value="Bacteria"/>
</dbReference>
<sequence>MLTKNLKSWSPAIDLQETKTELVLKVEIPGVRTQELQVHVDEESVIIKGEHTERCDQENDDYLCHELHYGKFERIIPLPMPVCHHKAIAELIDGILTITMPKVC</sequence>
<evidence type="ECO:0000259" key="3">
    <source>
        <dbReference type="PROSITE" id="PS01031"/>
    </source>
</evidence>
<dbReference type="CDD" id="cd06464">
    <property type="entry name" value="ACD_sHsps-like"/>
    <property type="match status" value="1"/>
</dbReference>
<dbReference type="KEGG" id="scs:Sta7437_3807"/>
<gene>
    <name evidence="4" type="ordered locus">Sta7437_3807</name>
</gene>
<dbReference type="RefSeq" id="WP_015194954.1">
    <property type="nucleotide sequence ID" value="NC_019748.1"/>
</dbReference>
<name>K9XZ31_STAC7</name>
<evidence type="ECO:0000313" key="4">
    <source>
        <dbReference type="EMBL" id="AFZ37294.1"/>
    </source>
</evidence>
<evidence type="ECO:0000256" key="1">
    <source>
        <dbReference type="PROSITE-ProRule" id="PRU00285"/>
    </source>
</evidence>
<dbReference type="PANTHER" id="PTHR11527">
    <property type="entry name" value="HEAT-SHOCK PROTEIN 20 FAMILY MEMBER"/>
    <property type="match status" value="1"/>
</dbReference>
<proteinExistence type="inferred from homology"/>
<feature type="domain" description="SHSP" evidence="3">
    <location>
        <begin position="4"/>
        <end position="104"/>
    </location>
</feature>
<dbReference type="SUPFAM" id="SSF49764">
    <property type="entry name" value="HSP20-like chaperones"/>
    <property type="match status" value="1"/>
</dbReference>
<dbReference type="EMBL" id="CP003653">
    <property type="protein sequence ID" value="AFZ37294.1"/>
    <property type="molecule type" value="Genomic_DNA"/>
</dbReference>
<dbReference type="PROSITE" id="PS01031">
    <property type="entry name" value="SHSP"/>
    <property type="match status" value="1"/>
</dbReference>
<comment type="similarity">
    <text evidence="1 2">Belongs to the small heat shock protein (HSP20) family.</text>
</comment>
<evidence type="ECO:0000256" key="2">
    <source>
        <dbReference type="RuleBase" id="RU003616"/>
    </source>
</evidence>
<dbReference type="Gene3D" id="2.60.40.790">
    <property type="match status" value="1"/>
</dbReference>
<dbReference type="HOGENOM" id="CLU_046737_9_6_3"/>
<dbReference type="InterPro" id="IPR031107">
    <property type="entry name" value="Small_HSP"/>
</dbReference>
<dbReference type="Proteomes" id="UP000010473">
    <property type="component" value="Chromosome"/>
</dbReference>
<dbReference type="PATRIC" id="fig|111780.3.peg.3951"/>